<dbReference type="AlphaFoldDB" id="A0A1Y1W3A0"/>
<dbReference type="RefSeq" id="XP_040741865.1">
    <property type="nucleotide sequence ID" value="XM_040891629.1"/>
</dbReference>
<dbReference type="GeneID" id="63808277"/>
<accession>A0A1Y1W3A0</accession>
<dbReference type="Proteomes" id="UP000193922">
    <property type="component" value="Unassembled WGS sequence"/>
</dbReference>
<name>A0A1Y1W3A0_9FUNG</name>
<comment type="caution">
    <text evidence="1">The sequence shown here is derived from an EMBL/GenBank/DDBJ whole genome shotgun (WGS) entry which is preliminary data.</text>
</comment>
<reference evidence="1 2" key="1">
    <citation type="submission" date="2016-07" db="EMBL/GenBank/DDBJ databases">
        <title>Pervasive Adenine N6-methylation of Active Genes in Fungi.</title>
        <authorList>
            <consortium name="DOE Joint Genome Institute"/>
            <person name="Mondo S.J."/>
            <person name="Dannebaum R.O."/>
            <person name="Kuo R.C."/>
            <person name="Labutti K."/>
            <person name="Haridas S."/>
            <person name="Kuo A."/>
            <person name="Salamov A."/>
            <person name="Ahrendt S.R."/>
            <person name="Lipzen A."/>
            <person name="Sullivan W."/>
            <person name="Andreopoulos W.B."/>
            <person name="Clum A."/>
            <person name="Lindquist E."/>
            <person name="Daum C."/>
            <person name="Ramamoorthy G.K."/>
            <person name="Gryganskyi A."/>
            <person name="Culley D."/>
            <person name="Magnuson J.K."/>
            <person name="James T.Y."/>
            <person name="O'Malley M.A."/>
            <person name="Stajich J.E."/>
            <person name="Spatafora J.W."/>
            <person name="Visel A."/>
            <person name="Grigoriev I.V."/>
        </authorList>
    </citation>
    <scope>NUCLEOTIDE SEQUENCE [LARGE SCALE GENOMIC DNA]</scope>
    <source>
        <strain evidence="1 2">ATCC 12442</strain>
    </source>
</reference>
<sequence length="119" mass="13253">MVEPTIRHTAFLFCCVSHGSGGSWLSFSPPDEHWIPYILVPNSLAKTLKSQPPPPLSCKGIGKSQVLYVIYNSQQRETAAPVKKNDIHWLSRTPRICLPANCTPVIRHPLPNAFSEHPT</sequence>
<evidence type="ECO:0000313" key="2">
    <source>
        <dbReference type="Proteomes" id="UP000193922"/>
    </source>
</evidence>
<evidence type="ECO:0000313" key="1">
    <source>
        <dbReference type="EMBL" id="ORX68019.1"/>
    </source>
</evidence>
<organism evidence="1 2">
    <name type="scientific">Linderina pennispora</name>
    <dbReference type="NCBI Taxonomy" id="61395"/>
    <lineage>
        <taxon>Eukaryota</taxon>
        <taxon>Fungi</taxon>
        <taxon>Fungi incertae sedis</taxon>
        <taxon>Zoopagomycota</taxon>
        <taxon>Kickxellomycotina</taxon>
        <taxon>Kickxellomycetes</taxon>
        <taxon>Kickxellales</taxon>
        <taxon>Kickxellaceae</taxon>
        <taxon>Linderina</taxon>
    </lineage>
</organism>
<dbReference type="EMBL" id="MCFD01000011">
    <property type="protein sequence ID" value="ORX68019.1"/>
    <property type="molecule type" value="Genomic_DNA"/>
</dbReference>
<gene>
    <name evidence="1" type="ORF">DL89DRAFT_40105</name>
</gene>
<proteinExistence type="predicted"/>
<protein>
    <submittedName>
        <fullName evidence="1">Uncharacterized protein</fullName>
    </submittedName>
</protein>
<keyword evidence="2" id="KW-1185">Reference proteome</keyword>